<dbReference type="Proteomes" id="UP000663854">
    <property type="component" value="Unassembled WGS sequence"/>
</dbReference>
<dbReference type="AlphaFoldDB" id="A0A814X7X5"/>
<dbReference type="EMBL" id="CAJNOH010001391">
    <property type="protein sequence ID" value="CAF1212203.1"/>
    <property type="molecule type" value="Genomic_DNA"/>
</dbReference>
<keyword evidence="4" id="KW-1185">Reference proteome</keyword>
<accession>A0A814X7X5</accession>
<comment type="caution">
    <text evidence="1">The sequence shown here is derived from an EMBL/GenBank/DDBJ whole genome shotgun (WGS) entry which is preliminary data.</text>
</comment>
<evidence type="ECO:0000313" key="3">
    <source>
        <dbReference type="Proteomes" id="UP000663854"/>
    </source>
</evidence>
<evidence type="ECO:0000313" key="4">
    <source>
        <dbReference type="Proteomes" id="UP000663870"/>
    </source>
</evidence>
<evidence type="ECO:0000313" key="2">
    <source>
        <dbReference type="EMBL" id="CAF1489851.1"/>
    </source>
</evidence>
<protein>
    <submittedName>
        <fullName evidence="1">Uncharacterized protein</fullName>
    </submittedName>
</protein>
<dbReference type="Proteomes" id="UP000663870">
    <property type="component" value="Unassembled WGS sequence"/>
</dbReference>
<proteinExistence type="predicted"/>
<gene>
    <name evidence="2" type="ORF">JXQ802_LOCUS39800</name>
    <name evidence="1" type="ORF">PYM288_LOCUS25437</name>
</gene>
<dbReference type="PANTHER" id="PTHR38075">
    <property type="entry name" value="DUF4139 DOMAIN-CONTAINING PROTEIN"/>
    <property type="match status" value="1"/>
</dbReference>
<dbReference type="PANTHER" id="PTHR38075:SF1">
    <property type="entry name" value="DUF4139 DOMAIN-CONTAINING PROTEIN"/>
    <property type="match status" value="1"/>
</dbReference>
<name>A0A814X7X5_9BILA</name>
<reference evidence="1" key="1">
    <citation type="submission" date="2021-02" db="EMBL/GenBank/DDBJ databases">
        <authorList>
            <person name="Nowell W R."/>
        </authorList>
    </citation>
    <scope>NUCLEOTIDE SEQUENCE</scope>
</reference>
<organism evidence="1 3">
    <name type="scientific">Rotaria sordida</name>
    <dbReference type="NCBI Taxonomy" id="392033"/>
    <lineage>
        <taxon>Eukaryota</taxon>
        <taxon>Metazoa</taxon>
        <taxon>Spiralia</taxon>
        <taxon>Gnathifera</taxon>
        <taxon>Rotifera</taxon>
        <taxon>Eurotatoria</taxon>
        <taxon>Bdelloidea</taxon>
        <taxon>Philodinida</taxon>
        <taxon>Philodinidae</taxon>
        <taxon>Rotaria</taxon>
    </lineage>
</organism>
<evidence type="ECO:0000313" key="1">
    <source>
        <dbReference type="EMBL" id="CAF1212203.1"/>
    </source>
</evidence>
<dbReference type="EMBL" id="CAJNOL010002335">
    <property type="protein sequence ID" value="CAF1489851.1"/>
    <property type="molecule type" value="Genomic_DNA"/>
</dbReference>
<sequence length="439" mass="50507">MTDHRVFANVKIYSNFAEIIQPLGKLPLEFSAEDWSDIRSDSITLIGSNINITQQTITEKKQSLNNLQIYVRSPSSSNTETKFLRATMIDENRNLVKLIDKDISKEAIYITVQSDHIVYNDEPSQSKYYVNFTYDTTDAVYLSYLRSNLNWKTRYQLNLFEESKQAIIIAMADIRNDGKSKIDIEHGELIGGEINLRMFEQHRSERYEIREHAVMYAPANAHFSTTSSPPTVSRGEELAGLYLFSINQSFSIDGKTNYLLPMFRPQVTVERYGLIRKSFFGVTANSNGKAQRSYRLSSDRFLSRGNCIIREYDHLVGETFLPDLAANDKHDFSVGQDSDIIYKENITLISSRTYNQTIQPASKEFEERTQSVYFINLLLQNFKKNRSVKVEYKQNIYARSVKLTVNNAGFIQDGSVIKLTTTLSADDEKSFSYRIEIIH</sequence>